<feature type="chain" id="PRO_5004744553" evidence="1">
    <location>
        <begin position="23"/>
        <end position="181"/>
    </location>
</feature>
<keyword evidence="1" id="KW-0732">Signal</keyword>
<keyword evidence="3" id="KW-1185">Reference proteome</keyword>
<dbReference type="OrthoDB" id="89545at2"/>
<dbReference type="HOGENOM" id="CLU_127529_0_0_7"/>
<dbReference type="KEGG" id="dpb:BABL1_gene_216"/>
<protein>
    <submittedName>
        <fullName evidence="2">Uncharacterized protein</fullName>
    </submittedName>
</protein>
<accession>V6DGX5</accession>
<sequence>MKRIALLLMLVFQILKTPNFNACNNSDIDKIKHAIKDSRPKLLEKALHNIKLKEQDKENLLFLAFSIAKTRENRMNIELIKPKPKPIPTDSAIYDLMKLSIIITTPITSLLLCTKFFSMTFDWDESIEKPLAIATIVGAVLLYKKLDLIARKKDQEFFQHYRTTQQEYIDSIDIIAILQSN</sequence>
<dbReference type="Proteomes" id="UP000018769">
    <property type="component" value="Chromosome I"/>
</dbReference>
<name>V6DGX5_9BACT</name>
<proteinExistence type="predicted"/>
<feature type="signal peptide" evidence="1">
    <location>
        <begin position="1"/>
        <end position="22"/>
    </location>
</feature>
<evidence type="ECO:0000313" key="2">
    <source>
        <dbReference type="EMBL" id="CDK30799.1"/>
    </source>
</evidence>
<dbReference type="RefSeq" id="WP_023792502.1">
    <property type="nucleotide sequence ID" value="NC_023003.1"/>
</dbReference>
<dbReference type="EMBL" id="HG793133">
    <property type="protein sequence ID" value="CDK30799.1"/>
    <property type="molecule type" value="Genomic_DNA"/>
</dbReference>
<gene>
    <name evidence="2" type="ORF">BABL1_gene_216</name>
</gene>
<reference evidence="2 3" key="1">
    <citation type="journal article" date="2015" name="Biol. Direct">
        <title>Babela massiliensis, a representative of a widespread bacterial phylum with unusual adaptations to parasitism in amoebae.</title>
        <authorList>
            <person name="Pagnier I."/>
            <person name="Yutin N."/>
            <person name="Croce O."/>
            <person name="Makarova K.S."/>
            <person name="Wolf Y.I."/>
            <person name="Benamar S."/>
            <person name="Raoult D."/>
            <person name="Koonin E.V."/>
            <person name="La Scola B."/>
        </authorList>
    </citation>
    <scope>NUCLEOTIDE SEQUENCE [LARGE SCALE GENOMIC DNA]</scope>
    <source>
        <strain evidence="3">BABL1</strain>
    </source>
</reference>
<evidence type="ECO:0000256" key="1">
    <source>
        <dbReference type="SAM" id="SignalP"/>
    </source>
</evidence>
<organism evidence="2 3">
    <name type="scientific">Candidatus Babela massiliensis</name>
    <dbReference type="NCBI Taxonomy" id="673862"/>
    <lineage>
        <taxon>Bacteria</taxon>
        <taxon>Candidatus Babelota</taxon>
        <taxon>Candidatus Babeliae</taxon>
        <taxon>Candidatus Babeliales</taxon>
        <taxon>Candidatus Babeliaceae</taxon>
        <taxon>Candidatus Babela</taxon>
    </lineage>
</organism>
<evidence type="ECO:0000313" key="3">
    <source>
        <dbReference type="Proteomes" id="UP000018769"/>
    </source>
</evidence>
<dbReference type="AlphaFoldDB" id="V6DGX5"/>